<dbReference type="GO" id="GO:0004713">
    <property type="term" value="F:protein tyrosine kinase activity"/>
    <property type="evidence" value="ECO:0007669"/>
    <property type="project" value="TreeGrafter"/>
</dbReference>
<comment type="subcellular location">
    <subcellularLocation>
        <location evidence="1">Cell membrane</location>
        <topology evidence="1">Multi-pass membrane protein</topology>
    </subcellularLocation>
</comment>
<dbReference type="InterPro" id="IPR003856">
    <property type="entry name" value="LPS_length_determ_N"/>
</dbReference>
<organism evidence="9 10">
    <name type="scientific">Candidatus Scybalocola faecigallinarum</name>
    <dbReference type="NCBI Taxonomy" id="2840941"/>
    <lineage>
        <taxon>Bacteria</taxon>
        <taxon>Bacillati</taxon>
        <taxon>Bacillota</taxon>
        <taxon>Clostridia</taxon>
        <taxon>Lachnospirales</taxon>
        <taxon>Lachnospiraceae</taxon>
        <taxon>Lachnospiraceae incertae sedis</taxon>
        <taxon>Candidatus Scybalocola (ex Gilroy et al. 2021)</taxon>
    </lineage>
</organism>
<dbReference type="AlphaFoldDB" id="A0A9D1JRD2"/>
<feature type="transmembrane region" description="Helical" evidence="7">
    <location>
        <begin position="24"/>
        <end position="46"/>
    </location>
</feature>
<sequence length="242" mass="26706">MEQQRKQETEIDLVELFFALKQKLWIIIIAFAAGIGIMAAYTVFMVTPQYSATSMIYVLTTSTTNDATTLSDVQLGTQLANDYTILLKTHPVLDTVIENLGLDINYDQLYGKINVTNTTDTRILNITVTDTDPQTAQSIANEMAHVAIDYLGEVVSTDDSSIAEEAQLPRGPVSPSLSRNCLMGGLLGIVLSAGVIIILYLLNDKLYTEEDIEKYLHLTTLGTIPDKSGKNMSKEKRRHAND</sequence>
<keyword evidence="6 7" id="KW-0472">Membrane</keyword>
<evidence type="ECO:0000256" key="4">
    <source>
        <dbReference type="ARBA" id="ARBA00022692"/>
    </source>
</evidence>
<evidence type="ECO:0000256" key="2">
    <source>
        <dbReference type="ARBA" id="ARBA00006683"/>
    </source>
</evidence>
<evidence type="ECO:0000256" key="7">
    <source>
        <dbReference type="SAM" id="Phobius"/>
    </source>
</evidence>
<protein>
    <submittedName>
        <fullName evidence="9">Polysaccharide export protein</fullName>
    </submittedName>
</protein>
<evidence type="ECO:0000256" key="3">
    <source>
        <dbReference type="ARBA" id="ARBA00022475"/>
    </source>
</evidence>
<reference evidence="9" key="2">
    <citation type="journal article" date="2021" name="PeerJ">
        <title>Extensive microbial diversity within the chicken gut microbiome revealed by metagenomics and culture.</title>
        <authorList>
            <person name="Gilroy R."/>
            <person name="Ravi A."/>
            <person name="Getino M."/>
            <person name="Pursley I."/>
            <person name="Horton D.L."/>
            <person name="Alikhan N.F."/>
            <person name="Baker D."/>
            <person name="Gharbi K."/>
            <person name="Hall N."/>
            <person name="Watson M."/>
            <person name="Adriaenssens E.M."/>
            <person name="Foster-Nyarko E."/>
            <person name="Jarju S."/>
            <person name="Secka A."/>
            <person name="Antonio M."/>
            <person name="Oren A."/>
            <person name="Chaudhuri R.R."/>
            <person name="La Ragione R."/>
            <person name="Hildebrand F."/>
            <person name="Pallen M.J."/>
        </authorList>
    </citation>
    <scope>NUCLEOTIDE SEQUENCE</scope>
    <source>
        <strain evidence="9">CHK178-757</strain>
    </source>
</reference>
<evidence type="ECO:0000313" key="10">
    <source>
        <dbReference type="Proteomes" id="UP000823927"/>
    </source>
</evidence>
<evidence type="ECO:0000256" key="6">
    <source>
        <dbReference type="ARBA" id="ARBA00023136"/>
    </source>
</evidence>
<proteinExistence type="inferred from homology"/>
<comment type="similarity">
    <text evidence="2">Belongs to the CpsC/CapA family.</text>
</comment>
<dbReference type="Proteomes" id="UP000823927">
    <property type="component" value="Unassembled WGS sequence"/>
</dbReference>
<feature type="transmembrane region" description="Helical" evidence="7">
    <location>
        <begin position="180"/>
        <end position="202"/>
    </location>
</feature>
<keyword evidence="4 7" id="KW-0812">Transmembrane</keyword>
<feature type="domain" description="Polysaccharide chain length determinant N-terminal" evidence="8">
    <location>
        <begin position="10"/>
        <end position="100"/>
    </location>
</feature>
<evidence type="ECO:0000256" key="1">
    <source>
        <dbReference type="ARBA" id="ARBA00004651"/>
    </source>
</evidence>
<gene>
    <name evidence="9" type="ORF">IAB46_11100</name>
</gene>
<dbReference type="PANTHER" id="PTHR32309">
    <property type="entry name" value="TYROSINE-PROTEIN KINASE"/>
    <property type="match status" value="1"/>
</dbReference>
<evidence type="ECO:0000256" key="5">
    <source>
        <dbReference type="ARBA" id="ARBA00022989"/>
    </source>
</evidence>
<dbReference type="InterPro" id="IPR050445">
    <property type="entry name" value="Bact_polysacc_biosynth/exp"/>
</dbReference>
<accession>A0A9D1JRD2</accession>
<evidence type="ECO:0000259" key="8">
    <source>
        <dbReference type="Pfam" id="PF02706"/>
    </source>
</evidence>
<reference evidence="9" key="1">
    <citation type="submission" date="2020-10" db="EMBL/GenBank/DDBJ databases">
        <authorList>
            <person name="Gilroy R."/>
        </authorList>
    </citation>
    <scope>NUCLEOTIDE SEQUENCE</scope>
    <source>
        <strain evidence="9">CHK178-757</strain>
    </source>
</reference>
<keyword evidence="3" id="KW-1003">Cell membrane</keyword>
<dbReference type="PANTHER" id="PTHR32309:SF13">
    <property type="entry name" value="FERRIC ENTEROBACTIN TRANSPORT PROTEIN FEPE"/>
    <property type="match status" value="1"/>
</dbReference>
<dbReference type="GO" id="GO:0005886">
    <property type="term" value="C:plasma membrane"/>
    <property type="evidence" value="ECO:0007669"/>
    <property type="project" value="UniProtKB-SubCell"/>
</dbReference>
<name>A0A9D1JRD2_9FIRM</name>
<evidence type="ECO:0000313" key="9">
    <source>
        <dbReference type="EMBL" id="HIS48073.1"/>
    </source>
</evidence>
<dbReference type="EMBL" id="DVIT01000044">
    <property type="protein sequence ID" value="HIS48073.1"/>
    <property type="molecule type" value="Genomic_DNA"/>
</dbReference>
<keyword evidence="5 7" id="KW-1133">Transmembrane helix</keyword>
<comment type="caution">
    <text evidence="9">The sequence shown here is derived from an EMBL/GenBank/DDBJ whole genome shotgun (WGS) entry which is preliminary data.</text>
</comment>
<dbReference type="Pfam" id="PF02706">
    <property type="entry name" value="Wzz"/>
    <property type="match status" value="1"/>
</dbReference>